<reference evidence="2" key="1">
    <citation type="submission" date="2020-04" db="EMBL/GenBank/DDBJ databases">
        <title>Draft genome resource of the tomato pathogen Pseudocercospora fuligena.</title>
        <authorList>
            <person name="Zaccaron A."/>
        </authorList>
    </citation>
    <scope>NUCLEOTIDE SEQUENCE</scope>
    <source>
        <strain evidence="2">PF001</strain>
    </source>
</reference>
<gene>
    <name evidence="2" type="ORF">HII31_05057</name>
</gene>
<name>A0A8H6RM29_9PEZI</name>
<dbReference type="EMBL" id="JABCIY010000079">
    <property type="protein sequence ID" value="KAF7193593.1"/>
    <property type="molecule type" value="Genomic_DNA"/>
</dbReference>
<evidence type="ECO:0000313" key="3">
    <source>
        <dbReference type="Proteomes" id="UP000660729"/>
    </source>
</evidence>
<dbReference type="AlphaFoldDB" id="A0A8H6RM29"/>
<keyword evidence="3" id="KW-1185">Reference proteome</keyword>
<protein>
    <submittedName>
        <fullName evidence="2">Uncharacterized protein</fullName>
    </submittedName>
</protein>
<evidence type="ECO:0000256" key="1">
    <source>
        <dbReference type="SAM" id="SignalP"/>
    </source>
</evidence>
<dbReference type="OrthoDB" id="10477785at2759"/>
<proteinExistence type="predicted"/>
<evidence type="ECO:0000313" key="2">
    <source>
        <dbReference type="EMBL" id="KAF7193593.1"/>
    </source>
</evidence>
<comment type="caution">
    <text evidence="2">The sequence shown here is derived from an EMBL/GenBank/DDBJ whole genome shotgun (WGS) entry which is preliminary data.</text>
</comment>
<keyword evidence="1" id="KW-0732">Signal</keyword>
<sequence>MLLLAKLFFWIWRVVGFCRYLCVCAGNKRDKMPWASRGFYESLLIFSQNGVYTAAVRARIQMDLGDWSDEGKKGLSGFLEISIYRAWKERRPLKDTPKARNGCWGMG</sequence>
<dbReference type="Proteomes" id="UP000660729">
    <property type="component" value="Unassembled WGS sequence"/>
</dbReference>
<organism evidence="2 3">
    <name type="scientific">Pseudocercospora fuligena</name>
    <dbReference type="NCBI Taxonomy" id="685502"/>
    <lineage>
        <taxon>Eukaryota</taxon>
        <taxon>Fungi</taxon>
        <taxon>Dikarya</taxon>
        <taxon>Ascomycota</taxon>
        <taxon>Pezizomycotina</taxon>
        <taxon>Dothideomycetes</taxon>
        <taxon>Dothideomycetidae</taxon>
        <taxon>Mycosphaerellales</taxon>
        <taxon>Mycosphaerellaceae</taxon>
        <taxon>Pseudocercospora</taxon>
    </lineage>
</organism>
<feature type="signal peptide" evidence="1">
    <location>
        <begin position="1"/>
        <end position="16"/>
    </location>
</feature>
<feature type="chain" id="PRO_5034164594" evidence="1">
    <location>
        <begin position="17"/>
        <end position="107"/>
    </location>
</feature>
<accession>A0A8H6RM29</accession>